<keyword evidence="3" id="KW-1185">Reference proteome</keyword>
<dbReference type="EMBL" id="JBANRG010000019">
    <property type="protein sequence ID" value="KAK7457818.1"/>
    <property type="molecule type" value="Genomic_DNA"/>
</dbReference>
<name>A0ABR1JC81_9AGAR</name>
<reference evidence="2 3" key="1">
    <citation type="submission" date="2024-01" db="EMBL/GenBank/DDBJ databases">
        <title>A draft genome for the cacao thread blight pathogen Marasmiellus scandens.</title>
        <authorList>
            <person name="Baruah I.K."/>
            <person name="Leung J."/>
            <person name="Bukari Y."/>
            <person name="Amoako-Attah I."/>
            <person name="Meinhardt L.W."/>
            <person name="Bailey B.A."/>
            <person name="Cohen S.P."/>
        </authorList>
    </citation>
    <scope>NUCLEOTIDE SEQUENCE [LARGE SCALE GENOMIC DNA]</scope>
    <source>
        <strain evidence="2 3">GH-19</strain>
    </source>
</reference>
<evidence type="ECO:0000256" key="1">
    <source>
        <dbReference type="SAM" id="MobiDB-lite"/>
    </source>
</evidence>
<feature type="region of interest" description="Disordered" evidence="1">
    <location>
        <begin position="161"/>
        <end position="196"/>
    </location>
</feature>
<accession>A0ABR1JC81</accession>
<protein>
    <submittedName>
        <fullName evidence="2">Uncharacterized protein</fullName>
    </submittedName>
</protein>
<evidence type="ECO:0000313" key="3">
    <source>
        <dbReference type="Proteomes" id="UP001498398"/>
    </source>
</evidence>
<evidence type="ECO:0000313" key="2">
    <source>
        <dbReference type="EMBL" id="KAK7457818.1"/>
    </source>
</evidence>
<comment type="caution">
    <text evidence="2">The sequence shown here is derived from an EMBL/GenBank/DDBJ whole genome shotgun (WGS) entry which is preliminary data.</text>
</comment>
<feature type="compositionally biased region" description="Low complexity" evidence="1">
    <location>
        <begin position="168"/>
        <end position="179"/>
    </location>
</feature>
<organism evidence="2 3">
    <name type="scientific">Marasmiellus scandens</name>
    <dbReference type="NCBI Taxonomy" id="2682957"/>
    <lineage>
        <taxon>Eukaryota</taxon>
        <taxon>Fungi</taxon>
        <taxon>Dikarya</taxon>
        <taxon>Basidiomycota</taxon>
        <taxon>Agaricomycotina</taxon>
        <taxon>Agaricomycetes</taxon>
        <taxon>Agaricomycetidae</taxon>
        <taxon>Agaricales</taxon>
        <taxon>Marasmiineae</taxon>
        <taxon>Omphalotaceae</taxon>
        <taxon>Marasmiellus</taxon>
    </lineage>
</organism>
<proteinExistence type="predicted"/>
<gene>
    <name evidence="2" type="ORF">VKT23_010160</name>
</gene>
<dbReference type="Proteomes" id="UP001498398">
    <property type="component" value="Unassembled WGS sequence"/>
</dbReference>
<sequence>MRFMVMVAHAQVTVVEFGGPDLESAIPELNSAVGVVSASTGVAPIGTADGGSGTTYRYEEVDILSIEIAGSTVMTTVSAEGTLVASASGYKLSFAVPLPSEGGLSDGKEIGIQDCEFIDETTGRCSAAIVLEAQGITTTAAAFTTTGTALTTVLAAASGAADGGGSNNGDPNSGSNSDNGTGGGDDNGGDNDDTNAATTMRSSAMIGTFLSGILFGALIL</sequence>